<dbReference type="Gene3D" id="1.20.5.100">
    <property type="entry name" value="Cytochrome c1, transmembrane anchor, C-terminal"/>
    <property type="match status" value="1"/>
</dbReference>
<sequence>PFGVFDRQAIQRGFKVYREVCSTCHSVNRMSFRNLMEVGFSKEEADSVASDYTVEDEPDDSGSMFQRPAKIFDHIPGPFANEKAARAANNGAYPPDLSLIIKAREGGADYVYSILTGYKKDVPPSITLGEGMHYNPYFQSGQIAMPPPLLSDGQVDYTDGTNPTVDQMAKDVVNFLQWLAEPEMEQRKSLGVRVIIFTAIFTIIVYLAKRRIWSRLHKQD</sequence>
<dbReference type="PROSITE" id="PS51007">
    <property type="entry name" value="CYTC"/>
    <property type="match status" value="1"/>
</dbReference>
<evidence type="ECO:0000256" key="8">
    <source>
        <dbReference type="ARBA" id="ARBA00022723"/>
    </source>
</evidence>
<evidence type="ECO:0000256" key="7">
    <source>
        <dbReference type="ARBA" id="ARBA00022692"/>
    </source>
</evidence>
<evidence type="ECO:0000256" key="11">
    <source>
        <dbReference type="ARBA" id="ARBA00022989"/>
    </source>
</evidence>
<comment type="cofactor">
    <cofactor evidence="15">
        <name>heme c</name>
        <dbReference type="ChEBI" id="CHEBI:61717"/>
    </cofactor>
    <text evidence="15">Binds 1 heme c group covalently per subunit.</text>
</comment>
<dbReference type="GO" id="GO:0009055">
    <property type="term" value="F:electron transfer activity"/>
    <property type="evidence" value="ECO:0007669"/>
    <property type="project" value="InterPro"/>
</dbReference>
<organism evidence="18 19">
    <name type="scientific">Trachymyrmex cornetzi</name>
    <dbReference type="NCBI Taxonomy" id="471704"/>
    <lineage>
        <taxon>Eukaryota</taxon>
        <taxon>Metazoa</taxon>
        <taxon>Ecdysozoa</taxon>
        <taxon>Arthropoda</taxon>
        <taxon>Hexapoda</taxon>
        <taxon>Insecta</taxon>
        <taxon>Pterygota</taxon>
        <taxon>Neoptera</taxon>
        <taxon>Endopterygota</taxon>
        <taxon>Hymenoptera</taxon>
        <taxon>Apocrita</taxon>
        <taxon>Aculeata</taxon>
        <taxon>Formicoidea</taxon>
        <taxon>Formicidae</taxon>
        <taxon>Myrmicinae</taxon>
        <taxon>Trachymyrmex</taxon>
    </lineage>
</organism>
<keyword evidence="7 16" id="KW-0812">Transmembrane</keyword>
<dbReference type="GO" id="GO:0020037">
    <property type="term" value="F:heme binding"/>
    <property type="evidence" value="ECO:0007669"/>
    <property type="project" value="InterPro"/>
</dbReference>
<dbReference type="Pfam" id="PF02167">
    <property type="entry name" value="Cytochrom_C1"/>
    <property type="match status" value="1"/>
</dbReference>
<dbReference type="PANTHER" id="PTHR10266:SF3">
    <property type="entry name" value="CYTOCHROME C1, HEME PROTEIN, MITOCHONDRIAL"/>
    <property type="match status" value="1"/>
</dbReference>
<feature type="binding site" description="covalent" evidence="15">
    <location>
        <position position="24"/>
    </location>
    <ligand>
        <name>heme c</name>
        <dbReference type="ChEBI" id="CHEBI:61717"/>
    </ligand>
</feature>
<protein>
    <submittedName>
        <fullName evidence="18">Cytochrome c1, heme protein, mitochondrial</fullName>
    </submittedName>
</protein>
<feature type="binding site" description="covalent" evidence="15">
    <location>
        <position position="145"/>
    </location>
    <ligand>
        <name>heme c</name>
        <dbReference type="ChEBI" id="CHEBI:61717"/>
    </ligand>
</feature>
<keyword evidence="14 16" id="KW-0472">Membrane</keyword>
<dbReference type="GO" id="GO:0005743">
    <property type="term" value="C:mitochondrial inner membrane"/>
    <property type="evidence" value="ECO:0007669"/>
    <property type="project" value="UniProtKB-SubCell"/>
</dbReference>
<evidence type="ECO:0000259" key="17">
    <source>
        <dbReference type="PROSITE" id="PS51007"/>
    </source>
</evidence>
<dbReference type="InterPro" id="IPR021157">
    <property type="entry name" value="Cyt_c1_TM_anchor_C"/>
</dbReference>
<dbReference type="PANTHER" id="PTHR10266">
    <property type="entry name" value="CYTOCHROME C1"/>
    <property type="match status" value="1"/>
</dbReference>
<keyword evidence="19" id="KW-1185">Reference proteome</keyword>
<comment type="caution">
    <text evidence="18">The sequence shown here is derived from an EMBL/GenBank/DDBJ whole genome shotgun (WGS) entry which is preliminary data.</text>
</comment>
<dbReference type="GO" id="GO:0006122">
    <property type="term" value="P:mitochondrial electron transport, ubiquinol to cytochrome c"/>
    <property type="evidence" value="ECO:0007669"/>
    <property type="project" value="TreeGrafter"/>
</dbReference>
<dbReference type="AlphaFoldDB" id="A0A151K2Y7"/>
<evidence type="ECO:0000256" key="5">
    <source>
        <dbReference type="ARBA" id="ARBA00022617"/>
    </source>
</evidence>
<comment type="subcellular location">
    <subcellularLocation>
        <location evidence="2">Mitochondrion inner membrane</location>
    </subcellularLocation>
</comment>
<dbReference type="STRING" id="471704.A0A151K2Y7"/>
<evidence type="ECO:0000256" key="6">
    <source>
        <dbReference type="ARBA" id="ARBA00022660"/>
    </source>
</evidence>
<evidence type="ECO:0000256" key="4">
    <source>
        <dbReference type="ARBA" id="ARBA00022448"/>
    </source>
</evidence>
<dbReference type="InterPro" id="IPR009056">
    <property type="entry name" value="Cyt_c-like_dom"/>
</dbReference>
<evidence type="ECO:0000256" key="12">
    <source>
        <dbReference type="ARBA" id="ARBA00023004"/>
    </source>
</evidence>
<dbReference type="SUPFAM" id="SSF81496">
    <property type="entry name" value="Cytochrome c1 subunit of cytochrome bc1 complex (Ubiquinol-cytochrome c reductase), transmembrane anchor"/>
    <property type="match status" value="1"/>
</dbReference>
<evidence type="ECO:0000256" key="9">
    <source>
        <dbReference type="ARBA" id="ARBA00022792"/>
    </source>
</evidence>
<name>A0A151K2Y7_9HYME</name>
<feature type="binding site" description="covalent" evidence="15">
    <location>
        <position position="25"/>
    </location>
    <ligand>
        <name>heme c</name>
        <dbReference type="ChEBI" id="CHEBI:61717"/>
    </ligand>
</feature>
<evidence type="ECO:0000256" key="1">
    <source>
        <dbReference type="ARBA" id="ARBA00002555"/>
    </source>
</evidence>
<feature type="domain" description="Cytochrome c" evidence="17">
    <location>
        <begin position="8"/>
        <end position="180"/>
    </location>
</feature>
<dbReference type="GO" id="GO:0046872">
    <property type="term" value="F:metal ion binding"/>
    <property type="evidence" value="ECO:0007669"/>
    <property type="project" value="UniProtKB-KW"/>
</dbReference>
<keyword evidence="4" id="KW-0813">Transport</keyword>
<dbReference type="PRINTS" id="PR00603">
    <property type="entry name" value="CYTOCHROMEC1"/>
</dbReference>
<keyword evidence="5 15" id="KW-0349">Heme</keyword>
<dbReference type="Gene3D" id="1.10.760.10">
    <property type="entry name" value="Cytochrome c-like domain"/>
    <property type="match status" value="1"/>
</dbReference>
<dbReference type="InterPro" id="IPR036909">
    <property type="entry name" value="Cyt_c-like_dom_sf"/>
</dbReference>
<evidence type="ECO:0000256" key="14">
    <source>
        <dbReference type="ARBA" id="ARBA00023136"/>
    </source>
</evidence>
<feature type="binding site" description="covalent" evidence="15">
    <location>
        <position position="21"/>
    </location>
    <ligand>
        <name>heme c</name>
        <dbReference type="ChEBI" id="CHEBI:61717"/>
    </ligand>
</feature>
<dbReference type="SUPFAM" id="SSF46626">
    <property type="entry name" value="Cytochrome c"/>
    <property type="match status" value="1"/>
</dbReference>
<reference evidence="18 19" key="1">
    <citation type="submission" date="2015-09" db="EMBL/GenBank/DDBJ databases">
        <title>Trachymyrmex cornetzi WGS genome.</title>
        <authorList>
            <person name="Nygaard S."/>
            <person name="Hu H."/>
            <person name="Boomsma J."/>
            <person name="Zhang G."/>
        </authorList>
    </citation>
    <scope>NUCLEOTIDE SEQUENCE [LARGE SCALE GENOMIC DNA]</scope>
    <source>
        <strain evidence="18">Tcor2-1</strain>
        <tissue evidence="18">Whole body</tissue>
    </source>
</reference>
<evidence type="ECO:0000313" key="19">
    <source>
        <dbReference type="Proteomes" id="UP000078492"/>
    </source>
</evidence>
<dbReference type="EMBL" id="LKEY01014817">
    <property type="protein sequence ID" value="KYN50490.1"/>
    <property type="molecule type" value="Genomic_DNA"/>
</dbReference>
<gene>
    <name evidence="18" type="ORF">ALC57_00128</name>
</gene>
<comment type="function">
    <text evidence="1">Electron carrier protein. The oxidized form of the cytochrome c heme group can accept an electron from the heme group of the cytochrome c1 subunit of cytochrome reductase. Cytochrome c then transfers this electron to the cytochrome oxidase complex, the final protein carrier in the mitochondrial electron-transport chain.</text>
</comment>
<keyword evidence="11 16" id="KW-1133">Transmembrane helix</keyword>
<dbReference type="Proteomes" id="UP000078492">
    <property type="component" value="Unassembled WGS sequence"/>
</dbReference>
<keyword evidence="13" id="KW-0496">Mitochondrion</keyword>
<comment type="similarity">
    <text evidence="3">Belongs to the cytochrome c family.</text>
</comment>
<keyword evidence="10" id="KW-0249">Electron transport</keyword>
<keyword evidence="8 15" id="KW-0479">Metal-binding</keyword>
<evidence type="ECO:0000256" key="2">
    <source>
        <dbReference type="ARBA" id="ARBA00004273"/>
    </source>
</evidence>
<evidence type="ECO:0000256" key="3">
    <source>
        <dbReference type="ARBA" id="ARBA00006488"/>
    </source>
</evidence>
<keyword evidence="9" id="KW-0999">Mitochondrion inner membrane</keyword>
<evidence type="ECO:0000256" key="10">
    <source>
        <dbReference type="ARBA" id="ARBA00022982"/>
    </source>
</evidence>
<feature type="non-terminal residue" evidence="18">
    <location>
        <position position="1"/>
    </location>
</feature>
<feature type="transmembrane region" description="Helical" evidence="16">
    <location>
        <begin position="190"/>
        <end position="208"/>
    </location>
</feature>
<keyword evidence="12 15" id="KW-0408">Iron</keyword>
<evidence type="ECO:0000256" key="13">
    <source>
        <dbReference type="ARBA" id="ARBA00023128"/>
    </source>
</evidence>
<evidence type="ECO:0000256" key="15">
    <source>
        <dbReference type="PIRSR" id="PIRSR602326-1"/>
    </source>
</evidence>
<dbReference type="InterPro" id="IPR002326">
    <property type="entry name" value="Cyt_c1"/>
</dbReference>
<proteinExistence type="inferred from homology"/>
<evidence type="ECO:0000256" key="16">
    <source>
        <dbReference type="SAM" id="Phobius"/>
    </source>
</evidence>
<keyword evidence="6" id="KW-0679">Respiratory chain</keyword>
<evidence type="ECO:0000313" key="18">
    <source>
        <dbReference type="EMBL" id="KYN50490.1"/>
    </source>
</evidence>
<accession>A0A151K2Y7</accession>